<name>A0A2S5ZYM5_9NOCA</name>
<dbReference type="EMBL" id="PSZD01000066">
    <property type="protein sequence ID" value="PPJ18220.1"/>
    <property type="molecule type" value="Genomic_DNA"/>
</dbReference>
<protein>
    <submittedName>
        <fullName evidence="2">MerR family transcriptional regulator</fullName>
    </submittedName>
</protein>
<gene>
    <name evidence="2" type="ORF">C5F51_28400</name>
    <name evidence="1" type="ORF">C5F51_36430</name>
</gene>
<sequence>DAACRIVILEDQLAEARRLNTELRHTLDQHSNPTETT</sequence>
<evidence type="ECO:0000313" key="3">
    <source>
        <dbReference type="Proteomes" id="UP000238356"/>
    </source>
</evidence>
<evidence type="ECO:0000313" key="2">
    <source>
        <dbReference type="EMBL" id="PPJ23371.1"/>
    </source>
</evidence>
<accession>A0A2S5ZYM5</accession>
<organism evidence="2 3">
    <name type="scientific">Nocardia nova</name>
    <dbReference type="NCBI Taxonomy" id="37330"/>
    <lineage>
        <taxon>Bacteria</taxon>
        <taxon>Bacillati</taxon>
        <taxon>Actinomycetota</taxon>
        <taxon>Actinomycetes</taxon>
        <taxon>Mycobacteriales</taxon>
        <taxon>Nocardiaceae</taxon>
        <taxon>Nocardia</taxon>
    </lineage>
</organism>
<keyword evidence="3" id="KW-1185">Reference proteome</keyword>
<dbReference type="AlphaFoldDB" id="A0A2S5ZYM5"/>
<comment type="caution">
    <text evidence="2">The sequence shown here is derived from an EMBL/GenBank/DDBJ whole genome shotgun (WGS) entry which is preliminary data.</text>
</comment>
<dbReference type="EMBL" id="PSZD01000024">
    <property type="protein sequence ID" value="PPJ23371.1"/>
    <property type="molecule type" value="Genomic_DNA"/>
</dbReference>
<feature type="non-terminal residue" evidence="2">
    <location>
        <position position="1"/>
    </location>
</feature>
<reference evidence="2 3" key="1">
    <citation type="submission" date="2018-02" db="EMBL/GenBank/DDBJ databases">
        <title>8 Nocardia nova and 1 Nocardia cyriacigeorgica strain used for evolution to TMP-SMX.</title>
        <authorList>
            <person name="Mehta H."/>
            <person name="Weng J."/>
            <person name="Shamoo Y."/>
        </authorList>
    </citation>
    <scope>NUCLEOTIDE SEQUENCE [LARGE SCALE GENOMIC DNA]</scope>
    <source>
        <strain evidence="2 3">BAA2227</strain>
    </source>
</reference>
<dbReference type="Proteomes" id="UP000238356">
    <property type="component" value="Unassembled WGS sequence"/>
</dbReference>
<evidence type="ECO:0000313" key="1">
    <source>
        <dbReference type="EMBL" id="PPJ18220.1"/>
    </source>
</evidence>
<proteinExistence type="predicted"/>